<dbReference type="GO" id="GO:0004386">
    <property type="term" value="F:helicase activity"/>
    <property type="evidence" value="ECO:0007669"/>
    <property type="project" value="UniProtKB-KW"/>
</dbReference>
<evidence type="ECO:0000259" key="5">
    <source>
        <dbReference type="PROSITE" id="PS51192"/>
    </source>
</evidence>
<reference evidence="7 8" key="1">
    <citation type="submission" date="2021-03" db="EMBL/GenBank/DDBJ databases">
        <title>Whole genome sequence of Jiella sp. MQZ13P-4.</title>
        <authorList>
            <person name="Tuo L."/>
        </authorList>
    </citation>
    <scope>NUCLEOTIDE SEQUENCE [LARGE SCALE GENOMIC DNA]</scope>
    <source>
        <strain evidence="7 8">MQZ13P-4</strain>
    </source>
</reference>
<evidence type="ECO:0000256" key="4">
    <source>
        <dbReference type="ARBA" id="ARBA00022840"/>
    </source>
</evidence>
<dbReference type="Proteomes" id="UP000664288">
    <property type="component" value="Unassembled WGS sequence"/>
</dbReference>
<evidence type="ECO:0000256" key="1">
    <source>
        <dbReference type="ARBA" id="ARBA00022741"/>
    </source>
</evidence>
<dbReference type="SMART" id="SM00490">
    <property type="entry name" value="HELICc"/>
    <property type="match status" value="1"/>
</dbReference>
<keyword evidence="4" id="KW-0067">ATP-binding</keyword>
<name>A0ABS3JA40_9HYPH</name>
<dbReference type="InterPro" id="IPR027417">
    <property type="entry name" value="P-loop_NTPase"/>
</dbReference>
<sequence length="705" mass="77881">MTKVNSLIAELNAPRFLGDLSALKFKTEYRSLKEDPVKEFYRPCLLNAISYRRAVGYFRSTVYNVIGNSIVEFARRGGRTQLICSPELSEEDIDSIALGYARKSEVVGHRLSEQIDELLAAEETAFNTRVLATLLLVGALEIKVAIRADRKGLYHEKIGIFSDGIGNAVSFKGSANETWSGWHLHGNFESIEVFCSCRGGLEAERVKKHEAHFDALWAEHDPDVEVFSFPAEAVAHLKKAALKDLDAVEPRDIRPPQKRRTPLPHQDAAVSAWLSRGGRGIFEHATGSGKTFTALMAIRRHIEAGKPALVVVPSRLLLDQWASEIKEEISEAALLLAGAGNNAWRAPYRLKGMTADDTAHGGRIVLATMQTASIGAFRNAVIDGEHLLLVADEVHQIGSPQHARIMALDAGSRLGLSATPIRYGDPEGTRQILEYFGGVIPPPITLADAIEAGRLVPYEYLPHALNLTAEEADEWREYTDRIRREIVKIKPDEVGARPISEKAKMLLIQRSRIAKKAAAKVRLARDVLRAHFEKGQSWLVYCEDAEQLAQVLAVLRQEGMDPVEYHSKMDGDRAATMSWFRSFGGIMVSIRCLDEGVDIPDVSHALILASSQNPRQFIQRRGRVLRRAPNKQVAVLHDAIVVPVSADEEPEQISLLKSELVRAIEFADHAINKGAGAELRDIAINMGIDPDGLLDSGVEEDEEEA</sequence>
<dbReference type="PROSITE" id="PS51192">
    <property type="entry name" value="HELICASE_ATP_BIND_1"/>
    <property type="match status" value="1"/>
</dbReference>
<keyword evidence="3 7" id="KW-0347">Helicase</keyword>
<organism evidence="7 8">
    <name type="scientific">Jiella sonneratiae</name>
    <dbReference type="NCBI Taxonomy" id="2816856"/>
    <lineage>
        <taxon>Bacteria</taxon>
        <taxon>Pseudomonadati</taxon>
        <taxon>Pseudomonadota</taxon>
        <taxon>Alphaproteobacteria</taxon>
        <taxon>Hyphomicrobiales</taxon>
        <taxon>Aurantimonadaceae</taxon>
        <taxon>Jiella</taxon>
    </lineage>
</organism>
<protein>
    <submittedName>
        <fullName evidence="7">DEAD/DEAH box helicase family protein</fullName>
    </submittedName>
</protein>
<evidence type="ECO:0000256" key="2">
    <source>
        <dbReference type="ARBA" id="ARBA00022801"/>
    </source>
</evidence>
<keyword evidence="1" id="KW-0547">Nucleotide-binding</keyword>
<dbReference type="RefSeq" id="WP_207353170.1">
    <property type="nucleotide sequence ID" value="NZ_JAFMPY010000049.1"/>
</dbReference>
<accession>A0ABS3JA40</accession>
<dbReference type="PANTHER" id="PTHR11274:SF0">
    <property type="entry name" value="GENERAL TRANSCRIPTION AND DNA REPAIR FACTOR IIH HELICASE SUBUNIT XPB"/>
    <property type="match status" value="1"/>
</dbReference>
<dbReference type="PROSITE" id="PS51194">
    <property type="entry name" value="HELICASE_CTER"/>
    <property type="match status" value="1"/>
</dbReference>
<keyword evidence="8" id="KW-1185">Reference proteome</keyword>
<keyword evidence="2" id="KW-0378">Hydrolase</keyword>
<dbReference type="SMART" id="SM00487">
    <property type="entry name" value="DEXDc"/>
    <property type="match status" value="1"/>
</dbReference>
<dbReference type="InterPro" id="IPR001650">
    <property type="entry name" value="Helicase_C-like"/>
</dbReference>
<dbReference type="CDD" id="cd09179">
    <property type="entry name" value="PLDc_N_DEXD_a"/>
    <property type="match status" value="1"/>
</dbReference>
<dbReference type="Pfam" id="PF04851">
    <property type="entry name" value="ResIII"/>
    <property type="match status" value="1"/>
</dbReference>
<feature type="domain" description="Helicase C-terminal" evidence="6">
    <location>
        <begin position="523"/>
        <end position="672"/>
    </location>
</feature>
<feature type="domain" description="Helicase ATP-binding" evidence="5">
    <location>
        <begin position="271"/>
        <end position="438"/>
    </location>
</feature>
<gene>
    <name evidence="7" type="ORF">J1C47_23095</name>
</gene>
<proteinExistence type="predicted"/>
<dbReference type="InterPro" id="IPR006935">
    <property type="entry name" value="Helicase/UvrB_N"/>
</dbReference>
<dbReference type="SUPFAM" id="SSF52540">
    <property type="entry name" value="P-loop containing nucleoside triphosphate hydrolases"/>
    <property type="match status" value="1"/>
</dbReference>
<dbReference type="InterPro" id="IPR050615">
    <property type="entry name" value="ATP-dep_DNA_Helicase"/>
</dbReference>
<dbReference type="InterPro" id="IPR014001">
    <property type="entry name" value="Helicase_ATP-bd"/>
</dbReference>
<dbReference type="Pfam" id="PF00271">
    <property type="entry name" value="Helicase_C"/>
    <property type="match status" value="1"/>
</dbReference>
<evidence type="ECO:0000256" key="3">
    <source>
        <dbReference type="ARBA" id="ARBA00022806"/>
    </source>
</evidence>
<dbReference type="Gene3D" id="3.40.50.300">
    <property type="entry name" value="P-loop containing nucleotide triphosphate hydrolases"/>
    <property type="match status" value="2"/>
</dbReference>
<evidence type="ECO:0000313" key="7">
    <source>
        <dbReference type="EMBL" id="MBO0906544.1"/>
    </source>
</evidence>
<dbReference type="PANTHER" id="PTHR11274">
    <property type="entry name" value="RAD25/XP-B DNA REPAIR HELICASE"/>
    <property type="match status" value="1"/>
</dbReference>
<evidence type="ECO:0000313" key="8">
    <source>
        <dbReference type="Proteomes" id="UP000664288"/>
    </source>
</evidence>
<dbReference type="EMBL" id="JAFMPY010000049">
    <property type="protein sequence ID" value="MBO0906544.1"/>
    <property type="molecule type" value="Genomic_DNA"/>
</dbReference>
<comment type="caution">
    <text evidence="7">The sequence shown here is derived from an EMBL/GenBank/DDBJ whole genome shotgun (WGS) entry which is preliminary data.</text>
</comment>
<evidence type="ECO:0000259" key="6">
    <source>
        <dbReference type="PROSITE" id="PS51194"/>
    </source>
</evidence>
<dbReference type="CDD" id="cd17926">
    <property type="entry name" value="DEXHc_RE"/>
    <property type="match status" value="1"/>
</dbReference>